<keyword evidence="7" id="KW-1133">Transmembrane helix</keyword>
<keyword evidence="3 12" id="KW-0245">EGF-like domain</keyword>
<dbReference type="Pfam" id="PF07645">
    <property type="entry name" value="EGF_CA"/>
    <property type="match status" value="1"/>
</dbReference>
<dbReference type="PROSITE" id="PS50026">
    <property type="entry name" value="EGF_3"/>
    <property type="match status" value="1"/>
</dbReference>
<comment type="caution">
    <text evidence="12">Lacks conserved residue(s) required for the propagation of feature annotation.</text>
</comment>
<dbReference type="FunFam" id="2.10.25.10:FF:000240">
    <property type="entry name" value="Vitamin K-dependent protein S"/>
    <property type="match status" value="1"/>
</dbReference>
<evidence type="ECO:0000256" key="10">
    <source>
        <dbReference type="ARBA" id="ARBA00023180"/>
    </source>
</evidence>
<evidence type="ECO:0000256" key="5">
    <source>
        <dbReference type="ARBA" id="ARBA00022729"/>
    </source>
</evidence>
<sequence length="874" mass="96941">MTPLPVPLAMRTTLTTTMLLLLLLSNLPASLAAEDGNPAQFGKFQDGVYDRHPALFFSARDVAGLRASAGASSHAHIASRLREAALTMMERRDDHLPPWDPLEFGAIWNEIYGNNLAAVAFYSFLYPEDAGARDFTIEYMDRMAAQPNWLVTLYPKDEVPIGHSLAGFATAYDLMYEHLDSTRRSKYLVALVNSTEYMYRMSFIRGWGFQYLQNHQPTNAVALLMGGLVIMNDGYHREVAVWVKQAMSIMGKSMFITNEVTDGSLNEGVAYGSYLSRSLLKYIFFAKRHFNISHEDNIWVKKHFDFYYRSLQPGFQRTVGISDSNYNWYYGPEAHLVFLDTYVLRDGSGNWLASMINTFRPKNGTGASFRAHRWCTLHLEYIWYDATLTPTPPPDYGTPALHHFESWGVVTYGSPQPARVNATFVGFKSGKIGGAAVNDIVREKRYPEWVNGWRNFNPGHEHPDQNTFIFAPNGVPFIVEGLYGPKFTWHSNVPMFSTNPLPARQLCKPPWVGQMVEVCDWNWVTCEKSSVCNFNGRVLAAAEQNGTVFIRGDSADAYEAGLGLSSLVRDVVLLNPQLALVVDHVRLDAGSAVSGAASFFHNLDWSFEQEEKGILHGAKIPRPDGDYSLYWTDDQNRSPRALLVDEPYPPGFQIKGTHFVQIEFGVRKPLTRLAYVFLGPAMALESLVMVPREESVDVVVQVNGQTYTVLLNSQLLVESANASYCEVTHSSGDAKKTFRATGSATAGNASSPGYKGDHVQRLAESLQLLDVVFDKIAEDVDECANSMQGCEQLCVNTIGSFHCACRPGFHLDANSTACLVSPTTRAPVTAVTWTAATDRQTTAKGSGARTRRLPDPVILVLLTAVVAAAAARSL</sequence>
<keyword evidence="8" id="KW-0472">Membrane</keyword>
<organism evidence="15 16">
    <name type="scientific">Petromyzon marinus</name>
    <name type="common">Sea lamprey</name>
    <dbReference type="NCBI Taxonomy" id="7757"/>
    <lineage>
        <taxon>Eukaryota</taxon>
        <taxon>Metazoa</taxon>
        <taxon>Chordata</taxon>
        <taxon>Craniata</taxon>
        <taxon>Vertebrata</taxon>
        <taxon>Cyclostomata</taxon>
        <taxon>Hyperoartia</taxon>
        <taxon>Petromyzontiformes</taxon>
        <taxon>Petromyzontidae</taxon>
        <taxon>Petromyzon</taxon>
    </lineage>
</organism>
<dbReference type="PANTHER" id="PTHR15532:SF3">
    <property type="entry name" value="DERMATAN-SULFATE EPIMERASE"/>
    <property type="match status" value="1"/>
</dbReference>
<keyword evidence="15" id="KW-1185">Reference proteome</keyword>
<keyword evidence="4" id="KW-0812">Transmembrane</keyword>
<dbReference type="GO" id="GO:0016020">
    <property type="term" value="C:membrane"/>
    <property type="evidence" value="ECO:0007669"/>
    <property type="project" value="UniProtKB-SubCell"/>
</dbReference>
<dbReference type="GO" id="GO:0047757">
    <property type="term" value="F:chondroitin-glucuronate 5-epimerase activity"/>
    <property type="evidence" value="ECO:0007669"/>
    <property type="project" value="TreeGrafter"/>
</dbReference>
<dbReference type="InterPro" id="IPR008929">
    <property type="entry name" value="Chondroitin_lyas"/>
</dbReference>
<dbReference type="PROSITE" id="PS01187">
    <property type="entry name" value="EGF_CA"/>
    <property type="match status" value="1"/>
</dbReference>
<protein>
    <submittedName>
        <fullName evidence="16">Dermatan-sulfate epimerase-like</fullName>
    </submittedName>
</protein>
<evidence type="ECO:0000256" key="3">
    <source>
        <dbReference type="ARBA" id="ARBA00022536"/>
    </source>
</evidence>
<comment type="similarity">
    <text evidence="2">Belongs to the dermatan-sulfate isomerase family.</text>
</comment>
<feature type="domain" description="EGF-like" evidence="14">
    <location>
        <begin position="779"/>
        <end position="815"/>
    </location>
</feature>
<dbReference type="Gene3D" id="2.10.25.10">
    <property type="entry name" value="Laminin"/>
    <property type="match status" value="1"/>
</dbReference>
<evidence type="ECO:0000259" key="14">
    <source>
        <dbReference type="PROSITE" id="PS50026"/>
    </source>
</evidence>
<dbReference type="SUPFAM" id="SSF48230">
    <property type="entry name" value="Chondroitin AC/alginate lyase"/>
    <property type="match status" value="1"/>
</dbReference>
<feature type="chain" id="PRO_5042479146" evidence="13">
    <location>
        <begin position="33"/>
        <end position="874"/>
    </location>
</feature>
<evidence type="ECO:0000256" key="4">
    <source>
        <dbReference type="ARBA" id="ARBA00022692"/>
    </source>
</evidence>
<evidence type="ECO:0000256" key="7">
    <source>
        <dbReference type="ARBA" id="ARBA00022989"/>
    </source>
</evidence>
<keyword evidence="10" id="KW-0325">Glycoprotein</keyword>
<evidence type="ECO:0000256" key="2">
    <source>
        <dbReference type="ARBA" id="ARBA00006556"/>
    </source>
</evidence>
<dbReference type="SUPFAM" id="SSF57196">
    <property type="entry name" value="EGF/Laminin"/>
    <property type="match status" value="1"/>
</dbReference>
<comment type="subcellular location">
    <subcellularLocation>
        <location evidence="1">Membrane</location>
        <topology evidence="1">Multi-pass membrane protein</topology>
    </subcellularLocation>
</comment>
<evidence type="ECO:0000256" key="6">
    <source>
        <dbReference type="ARBA" id="ARBA00022737"/>
    </source>
</evidence>
<dbReference type="AlphaFoldDB" id="A0AAJ7TA30"/>
<dbReference type="CDD" id="cd00054">
    <property type="entry name" value="EGF_CA"/>
    <property type="match status" value="1"/>
</dbReference>
<reference evidence="16" key="1">
    <citation type="submission" date="2025-08" db="UniProtKB">
        <authorList>
            <consortium name="RefSeq"/>
        </authorList>
    </citation>
    <scope>IDENTIFICATION</scope>
    <source>
        <tissue evidence="16">Sperm</tissue>
    </source>
</reference>
<dbReference type="KEGG" id="pmrn:116944484"/>
<dbReference type="SMART" id="SM00179">
    <property type="entry name" value="EGF_CA"/>
    <property type="match status" value="1"/>
</dbReference>
<dbReference type="SMART" id="SM00181">
    <property type="entry name" value="EGF"/>
    <property type="match status" value="1"/>
</dbReference>
<accession>A0AAJ7TA30</accession>
<dbReference type="Gene3D" id="1.50.10.100">
    <property type="entry name" value="Chondroitin AC/alginate lyase"/>
    <property type="match status" value="1"/>
</dbReference>
<gene>
    <name evidence="16" type="primary">LOC116944484</name>
</gene>
<keyword evidence="9" id="KW-1015">Disulfide bond</keyword>
<dbReference type="InterPro" id="IPR018097">
    <property type="entry name" value="EGF_Ca-bd_CS"/>
</dbReference>
<evidence type="ECO:0000256" key="1">
    <source>
        <dbReference type="ARBA" id="ARBA00004141"/>
    </source>
</evidence>
<keyword evidence="11" id="KW-0413">Isomerase</keyword>
<evidence type="ECO:0000256" key="8">
    <source>
        <dbReference type="ARBA" id="ARBA00023136"/>
    </source>
</evidence>
<dbReference type="InterPro" id="IPR001881">
    <property type="entry name" value="EGF-like_Ca-bd_dom"/>
</dbReference>
<evidence type="ECO:0000313" key="16">
    <source>
        <dbReference type="RefSeq" id="XP_032814015.1"/>
    </source>
</evidence>
<name>A0AAJ7TA30_PETMA</name>
<evidence type="ECO:0000256" key="13">
    <source>
        <dbReference type="SAM" id="SignalP"/>
    </source>
</evidence>
<keyword evidence="5 13" id="KW-0732">Signal</keyword>
<dbReference type="PANTHER" id="PTHR15532">
    <property type="match status" value="1"/>
</dbReference>
<dbReference type="InterPro" id="IPR052447">
    <property type="entry name" value="Dermatan-Sulfate_Isomerase"/>
</dbReference>
<evidence type="ECO:0000256" key="12">
    <source>
        <dbReference type="PROSITE-ProRule" id="PRU00076"/>
    </source>
</evidence>
<dbReference type="InterPro" id="IPR049883">
    <property type="entry name" value="NOTCH1_EGF-like"/>
</dbReference>
<dbReference type="Gene3D" id="2.70.98.70">
    <property type="match status" value="1"/>
</dbReference>
<evidence type="ECO:0000256" key="9">
    <source>
        <dbReference type="ARBA" id="ARBA00023157"/>
    </source>
</evidence>
<dbReference type="Proteomes" id="UP001318040">
    <property type="component" value="Chromosome 21"/>
</dbReference>
<dbReference type="PROSITE" id="PS00010">
    <property type="entry name" value="ASX_HYDROXYL"/>
    <property type="match status" value="1"/>
</dbReference>
<dbReference type="RefSeq" id="XP_032814015.1">
    <property type="nucleotide sequence ID" value="XM_032958124.1"/>
</dbReference>
<feature type="signal peptide" evidence="13">
    <location>
        <begin position="1"/>
        <end position="32"/>
    </location>
</feature>
<proteinExistence type="inferred from homology"/>
<dbReference type="GO" id="GO:0005509">
    <property type="term" value="F:calcium ion binding"/>
    <property type="evidence" value="ECO:0007669"/>
    <property type="project" value="InterPro"/>
</dbReference>
<dbReference type="InterPro" id="IPR000742">
    <property type="entry name" value="EGF"/>
</dbReference>
<evidence type="ECO:0000256" key="11">
    <source>
        <dbReference type="ARBA" id="ARBA00023235"/>
    </source>
</evidence>
<evidence type="ECO:0000313" key="15">
    <source>
        <dbReference type="Proteomes" id="UP001318040"/>
    </source>
</evidence>
<keyword evidence="6" id="KW-0677">Repeat</keyword>
<dbReference type="InterPro" id="IPR000152">
    <property type="entry name" value="EGF-type_Asp/Asn_hydroxyl_site"/>
</dbReference>